<keyword evidence="6" id="KW-1185">Reference proteome</keyword>
<keyword evidence="3" id="KW-0560">Oxidoreductase</keyword>
<dbReference type="Gene3D" id="3.40.50.720">
    <property type="entry name" value="NAD(P)-binding Rossmann-like Domain"/>
    <property type="match status" value="1"/>
</dbReference>
<dbReference type="GO" id="GO:0016020">
    <property type="term" value="C:membrane"/>
    <property type="evidence" value="ECO:0007669"/>
    <property type="project" value="TreeGrafter"/>
</dbReference>
<evidence type="ECO:0000313" key="5">
    <source>
        <dbReference type="EMBL" id="KAJ3477508.1"/>
    </source>
</evidence>
<gene>
    <name evidence="5" type="ORF">NLI96_g10416</name>
</gene>
<evidence type="ECO:0000256" key="4">
    <source>
        <dbReference type="ARBA" id="ARBA00037096"/>
    </source>
</evidence>
<name>A0AAD5UTN6_9APHY</name>
<dbReference type="InterPro" id="IPR002347">
    <property type="entry name" value="SDR_fam"/>
</dbReference>
<comment type="caution">
    <text evidence="5">The sequence shown here is derived from an EMBL/GenBank/DDBJ whole genome shotgun (WGS) entry which is preliminary data.</text>
</comment>
<dbReference type="InterPro" id="IPR036291">
    <property type="entry name" value="NAD(P)-bd_dom_sf"/>
</dbReference>
<comment type="function">
    <text evidence="4">Putative oxidoreductase.</text>
</comment>
<dbReference type="AlphaFoldDB" id="A0AAD5UTN6"/>
<reference evidence="5" key="1">
    <citation type="submission" date="2022-07" db="EMBL/GenBank/DDBJ databases">
        <title>Genome Sequence of Physisporinus lineatus.</title>
        <authorList>
            <person name="Buettner E."/>
        </authorList>
    </citation>
    <scope>NUCLEOTIDE SEQUENCE</scope>
    <source>
        <strain evidence="5">VT162</strain>
    </source>
</reference>
<dbReference type="Pfam" id="PF00106">
    <property type="entry name" value="adh_short"/>
    <property type="match status" value="1"/>
</dbReference>
<dbReference type="GO" id="GO:0016491">
    <property type="term" value="F:oxidoreductase activity"/>
    <property type="evidence" value="ECO:0007669"/>
    <property type="project" value="UniProtKB-KW"/>
</dbReference>
<dbReference type="EMBL" id="JANAWD010000588">
    <property type="protein sequence ID" value="KAJ3477508.1"/>
    <property type="molecule type" value="Genomic_DNA"/>
</dbReference>
<accession>A0AAD5UTN6</accession>
<evidence type="ECO:0000256" key="3">
    <source>
        <dbReference type="ARBA" id="ARBA00023002"/>
    </source>
</evidence>
<organism evidence="5 6">
    <name type="scientific">Meripilus lineatus</name>
    <dbReference type="NCBI Taxonomy" id="2056292"/>
    <lineage>
        <taxon>Eukaryota</taxon>
        <taxon>Fungi</taxon>
        <taxon>Dikarya</taxon>
        <taxon>Basidiomycota</taxon>
        <taxon>Agaricomycotina</taxon>
        <taxon>Agaricomycetes</taxon>
        <taxon>Polyporales</taxon>
        <taxon>Meripilaceae</taxon>
        <taxon>Meripilus</taxon>
    </lineage>
</organism>
<dbReference type="PANTHER" id="PTHR44196">
    <property type="entry name" value="DEHYDROGENASE/REDUCTASE SDR FAMILY MEMBER 7B"/>
    <property type="match status" value="1"/>
</dbReference>
<proteinExistence type="inferred from homology"/>
<keyword evidence="2" id="KW-0521">NADP</keyword>
<dbReference type="PANTHER" id="PTHR44196:SF1">
    <property type="entry name" value="DEHYDROGENASE_REDUCTASE SDR FAMILY MEMBER 7B"/>
    <property type="match status" value="1"/>
</dbReference>
<evidence type="ECO:0000256" key="2">
    <source>
        <dbReference type="ARBA" id="ARBA00022857"/>
    </source>
</evidence>
<comment type="similarity">
    <text evidence="1">Belongs to the short-chain dehydrogenases/reductases (SDR) family.</text>
</comment>
<dbReference type="PROSITE" id="PS00061">
    <property type="entry name" value="ADH_SHORT"/>
    <property type="match status" value="1"/>
</dbReference>
<protein>
    <recommendedName>
        <fullName evidence="7">NAD(P)-binding protein</fullName>
    </recommendedName>
</protein>
<dbReference type="InterPro" id="IPR020904">
    <property type="entry name" value="Sc_DH/Rdtase_CS"/>
</dbReference>
<dbReference type="Proteomes" id="UP001212997">
    <property type="component" value="Unassembled WGS sequence"/>
</dbReference>
<evidence type="ECO:0000313" key="6">
    <source>
        <dbReference type="Proteomes" id="UP001212997"/>
    </source>
</evidence>
<dbReference type="SUPFAM" id="SSF51735">
    <property type="entry name" value="NAD(P)-binding Rossmann-fold domains"/>
    <property type="match status" value="1"/>
</dbReference>
<sequence>MVRVRSEVEAAWRGLDTILVCAGVSALRPLMEVAGVHNHKGHADFSQASVDSIRETVRIADAAQKGNYMGPLVSAVTFIPLLEFTSRSPSVLLVSSLAAIVGAPTRSLYCSTKAASLLLYQSLAIEHPSIRFSFIIPSTVEGDFRASAVDGGTVREANPNKHGLKREAVAKRCIRAVDSGEKIVMMPVLFSRAGHFLYWIFPSLIERVAAKKYNYAAQ</sequence>
<evidence type="ECO:0008006" key="7">
    <source>
        <dbReference type="Google" id="ProtNLM"/>
    </source>
</evidence>
<evidence type="ECO:0000256" key="1">
    <source>
        <dbReference type="ARBA" id="ARBA00006484"/>
    </source>
</evidence>